<keyword evidence="3" id="KW-1185">Reference proteome</keyword>
<accession>A0A918WMZ4</accession>
<organism evidence="2 3">
    <name type="scientific">Neogemmobacter tilapiae</name>
    <dbReference type="NCBI Taxonomy" id="875041"/>
    <lineage>
        <taxon>Bacteria</taxon>
        <taxon>Pseudomonadati</taxon>
        <taxon>Pseudomonadota</taxon>
        <taxon>Alphaproteobacteria</taxon>
        <taxon>Rhodobacterales</taxon>
        <taxon>Paracoccaceae</taxon>
        <taxon>Neogemmobacter</taxon>
    </lineage>
</organism>
<sequence length="209" mass="22734">MALDGKDSAGMDSAVMGRWLLSLGAGLLAWLAVWWLTPYHPFIALGLGLVLAPLVYILLSRLGIPYSAPVSGPQVMVAPQVVPVSSAEAAESLLAKAREAKPVTEIETVLADGRAKRPPTLNAARGGLADDLKIIKGIGPKLEQMCQRMGYFHFDQIANWTEAEVAWVDENLEGFKGRVTRDRWVVQAKVIVEIGPEEFLKQVATGREF</sequence>
<dbReference type="RefSeq" id="WP_229804725.1">
    <property type="nucleotide sequence ID" value="NZ_BMYJ01000006.1"/>
</dbReference>
<keyword evidence="1" id="KW-0812">Transmembrane</keyword>
<proteinExistence type="predicted"/>
<evidence type="ECO:0008006" key="4">
    <source>
        <dbReference type="Google" id="ProtNLM"/>
    </source>
</evidence>
<evidence type="ECO:0000313" key="2">
    <source>
        <dbReference type="EMBL" id="GHC58189.1"/>
    </source>
</evidence>
<evidence type="ECO:0000313" key="3">
    <source>
        <dbReference type="Proteomes" id="UP000638981"/>
    </source>
</evidence>
<keyword evidence="1" id="KW-1133">Transmembrane helix</keyword>
<dbReference type="AlphaFoldDB" id="A0A918WMZ4"/>
<feature type="transmembrane region" description="Helical" evidence="1">
    <location>
        <begin position="42"/>
        <end position="59"/>
    </location>
</feature>
<dbReference type="Gene3D" id="1.10.150.20">
    <property type="entry name" value="5' to 3' exonuclease, C-terminal subdomain"/>
    <property type="match status" value="1"/>
</dbReference>
<gene>
    <name evidence="2" type="ORF">GCM10007315_22210</name>
</gene>
<evidence type="ECO:0000256" key="1">
    <source>
        <dbReference type="SAM" id="Phobius"/>
    </source>
</evidence>
<dbReference type="Proteomes" id="UP000638981">
    <property type="component" value="Unassembled WGS sequence"/>
</dbReference>
<protein>
    <recommendedName>
        <fullName evidence="4">NADH dehydrogenase subunit E</fullName>
    </recommendedName>
</protein>
<reference evidence="2" key="2">
    <citation type="submission" date="2020-09" db="EMBL/GenBank/DDBJ databases">
        <authorList>
            <person name="Sun Q."/>
            <person name="Kim S."/>
        </authorList>
    </citation>
    <scope>NUCLEOTIDE SEQUENCE</scope>
    <source>
        <strain evidence="2">KCTC 23310</strain>
    </source>
</reference>
<reference evidence="2" key="1">
    <citation type="journal article" date="2014" name="Int. J. Syst. Evol. Microbiol.">
        <title>Complete genome sequence of Corynebacterium casei LMG S-19264T (=DSM 44701T), isolated from a smear-ripened cheese.</title>
        <authorList>
            <consortium name="US DOE Joint Genome Institute (JGI-PGF)"/>
            <person name="Walter F."/>
            <person name="Albersmeier A."/>
            <person name="Kalinowski J."/>
            <person name="Ruckert C."/>
        </authorList>
    </citation>
    <scope>NUCLEOTIDE SEQUENCE</scope>
    <source>
        <strain evidence="2">KCTC 23310</strain>
    </source>
</reference>
<keyword evidence="1" id="KW-0472">Membrane</keyword>
<dbReference type="EMBL" id="BMYJ01000006">
    <property type="protein sequence ID" value="GHC58189.1"/>
    <property type="molecule type" value="Genomic_DNA"/>
</dbReference>
<name>A0A918WMZ4_9RHOB</name>
<comment type="caution">
    <text evidence="2">The sequence shown here is derived from an EMBL/GenBank/DDBJ whole genome shotgun (WGS) entry which is preliminary data.</text>
</comment>
<feature type="transmembrane region" description="Helical" evidence="1">
    <location>
        <begin position="19"/>
        <end position="36"/>
    </location>
</feature>